<feature type="repeat" description="ANK" evidence="15">
    <location>
        <begin position="526"/>
        <end position="558"/>
    </location>
</feature>
<reference evidence="20 21" key="1">
    <citation type="journal article" date="2020" name="Cell">
        <title>Large-Scale Comparative Analyses of Tick Genomes Elucidate Their Genetic Diversity and Vector Capacities.</title>
        <authorList>
            <consortium name="Tick Genome and Microbiome Consortium (TIGMIC)"/>
            <person name="Jia N."/>
            <person name="Wang J."/>
            <person name="Shi W."/>
            <person name="Du L."/>
            <person name="Sun Y."/>
            <person name="Zhan W."/>
            <person name="Jiang J.F."/>
            <person name="Wang Q."/>
            <person name="Zhang B."/>
            <person name="Ji P."/>
            <person name="Bell-Sakyi L."/>
            <person name="Cui X.M."/>
            <person name="Yuan T.T."/>
            <person name="Jiang B.G."/>
            <person name="Yang W.F."/>
            <person name="Lam T.T."/>
            <person name="Chang Q.C."/>
            <person name="Ding S.J."/>
            <person name="Wang X.J."/>
            <person name="Zhu J.G."/>
            <person name="Ruan X.D."/>
            <person name="Zhao L."/>
            <person name="Wei J.T."/>
            <person name="Ye R.Z."/>
            <person name="Que T.C."/>
            <person name="Du C.H."/>
            <person name="Zhou Y.H."/>
            <person name="Cheng J.X."/>
            <person name="Dai P.F."/>
            <person name="Guo W.B."/>
            <person name="Han X.H."/>
            <person name="Huang E.J."/>
            <person name="Li L.F."/>
            <person name="Wei W."/>
            <person name="Gao Y.C."/>
            <person name="Liu J.Z."/>
            <person name="Shao H.Z."/>
            <person name="Wang X."/>
            <person name="Wang C.C."/>
            <person name="Yang T.C."/>
            <person name="Huo Q.B."/>
            <person name="Li W."/>
            <person name="Chen H.Y."/>
            <person name="Chen S.E."/>
            <person name="Zhou L.G."/>
            <person name="Ni X.B."/>
            <person name="Tian J.H."/>
            <person name="Sheng Y."/>
            <person name="Liu T."/>
            <person name="Pan Y.S."/>
            <person name="Xia L.Y."/>
            <person name="Li J."/>
            <person name="Zhao F."/>
            <person name="Cao W.C."/>
        </authorList>
    </citation>
    <scope>NUCLEOTIDE SEQUENCE [LARGE SCALE GENOMIC DNA]</scope>
    <source>
        <strain evidence="20">HaeL-2018</strain>
    </source>
</reference>
<dbReference type="VEuPathDB" id="VectorBase:HLOH_051878"/>
<keyword evidence="8" id="KW-0677">Repeat</keyword>
<keyword evidence="10 16" id="KW-0378">Hydrolase</keyword>
<feature type="domain" description="VLRF1" evidence="19">
    <location>
        <begin position="73"/>
        <end position="239"/>
    </location>
</feature>
<feature type="active site" evidence="16">
    <location>
        <position position="139"/>
    </location>
</feature>
<dbReference type="InterPro" id="IPR047139">
    <property type="entry name" value="ANKZ1/VMS1"/>
</dbReference>
<evidence type="ECO:0000256" key="4">
    <source>
        <dbReference type="ARBA" id="ARBA00022483"/>
    </source>
</evidence>
<keyword evidence="11" id="KW-0800">Toxin</keyword>
<feature type="coiled-coil region" evidence="17">
    <location>
        <begin position="597"/>
        <end position="624"/>
    </location>
</feature>
<keyword evidence="7 16" id="KW-0540">Nuclease</keyword>
<comment type="subcellular location">
    <subcellularLocation>
        <location evidence="2">Cytoplasm</location>
    </subcellularLocation>
    <subcellularLocation>
        <location evidence="1">Target cell membrane</location>
    </subcellularLocation>
</comment>
<feature type="region of interest" description="Disordered" evidence="18">
    <location>
        <begin position="258"/>
        <end position="280"/>
    </location>
</feature>
<dbReference type="InterPro" id="IPR002110">
    <property type="entry name" value="Ankyrin_rpt"/>
</dbReference>
<keyword evidence="11" id="KW-0528">Neurotoxin</keyword>
<dbReference type="PROSITE" id="PS00028">
    <property type="entry name" value="ZINC_FINGER_C2H2_1"/>
    <property type="match status" value="1"/>
</dbReference>
<keyword evidence="14" id="KW-0472">Membrane</keyword>
<keyword evidence="6" id="KW-1052">Target cell membrane</keyword>
<evidence type="ECO:0000256" key="9">
    <source>
        <dbReference type="ARBA" id="ARBA00022759"/>
    </source>
</evidence>
<dbReference type="OMA" id="YSSCMLY"/>
<dbReference type="Proteomes" id="UP000821853">
    <property type="component" value="Chromosome 3"/>
</dbReference>
<evidence type="ECO:0000256" key="12">
    <source>
        <dbReference type="ARBA" id="ARBA00023043"/>
    </source>
</evidence>
<evidence type="ECO:0000256" key="6">
    <source>
        <dbReference type="ARBA" id="ARBA00022537"/>
    </source>
</evidence>
<dbReference type="EMBL" id="JABSTR010000005">
    <property type="protein sequence ID" value="KAH9370591.1"/>
    <property type="molecule type" value="Genomic_DNA"/>
</dbReference>
<dbReference type="PROSITE" id="PS52044">
    <property type="entry name" value="VLRF1"/>
    <property type="match status" value="1"/>
</dbReference>
<evidence type="ECO:0000256" key="11">
    <source>
        <dbReference type="ARBA" id="ARBA00023028"/>
    </source>
</evidence>
<evidence type="ECO:0000256" key="8">
    <source>
        <dbReference type="ARBA" id="ARBA00022737"/>
    </source>
</evidence>
<keyword evidence="4" id="KW-0268">Exocytosis</keyword>
<dbReference type="PANTHER" id="PTHR16036:SF2">
    <property type="entry name" value="TRNA ENDONUCLEASE ANKZF1"/>
    <property type="match status" value="1"/>
</dbReference>
<protein>
    <recommendedName>
        <fullName evidence="19">VLRF1 domain-containing protein</fullName>
    </recommendedName>
</protein>
<evidence type="ECO:0000259" key="19">
    <source>
        <dbReference type="PROSITE" id="PS52044"/>
    </source>
</evidence>
<evidence type="ECO:0000256" key="16">
    <source>
        <dbReference type="PROSITE-ProRule" id="PRU01389"/>
    </source>
</evidence>
<feature type="compositionally biased region" description="Polar residues" evidence="18">
    <location>
        <begin position="307"/>
        <end position="317"/>
    </location>
</feature>
<dbReference type="InterPro" id="IPR036770">
    <property type="entry name" value="Ankyrin_rpt-contain_sf"/>
</dbReference>
<dbReference type="InterPro" id="IPR041175">
    <property type="entry name" value="VLRF1/Vms1"/>
</dbReference>
<evidence type="ECO:0000313" key="20">
    <source>
        <dbReference type="EMBL" id="KAH9370591.1"/>
    </source>
</evidence>
<proteinExistence type="inferred from homology"/>
<dbReference type="Gene3D" id="1.25.40.20">
    <property type="entry name" value="Ankyrin repeat-containing domain"/>
    <property type="match status" value="1"/>
</dbReference>
<dbReference type="PANTHER" id="PTHR16036">
    <property type="entry name" value="ANKYRIN REPEAT AND ZINC FINGER DOMAIN-CONTAINING PROTEIN 1"/>
    <property type="match status" value="1"/>
</dbReference>
<evidence type="ECO:0000256" key="14">
    <source>
        <dbReference type="ARBA" id="ARBA00023298"/>
    </source>
</evidence>
<dbReference type="GO" id="GO:0004519">
    <property type="term" value="F:endonuclease activity"/>
    <property type="evidence" value="ECO:0007669"/>
    <property type="project" value="UniProtKB-KW"/>
</dbReference>
<evidence type="ECO:0000256" key="7">
    <source>
        <dbReference type="ARBA" id="ARBA00022722"/>
    </source>
</evidence>
<dbReference type="PROSITE" id="PS50088">
    <property type="entry name" value="ANK_REPEAT"/>
    <property type="match status" value="1"/>
</dbReference>
<evidence type="ECO:0000256" key="1">
    <source>
        <dbReference type="ARBA" id="ARBA00004175"/>
    </source>
</evidence>
<dbReference type="GO" id="GO:0016787">
    <property type="term" value="F:hydrolase activity"/>
    <property type="evidence" value="ECO:0007669"/>
    <property type="project" value="UniProtKB-KW"/>
</dbReference>
<gene>
    <name evidence="20" type="ORF">HPB48_002478</name>
</gene>
<sequence>MSEASAGPSASGQSSSEPASSSTYPNFFTWQLTDPFKVERYLIGLSLANCTPQLEQEFYSALNPRHDEKPVPETDDLKVSTVMCCSLCGAEFDSREDQVQHYKADWHRYNLKQKLCGERVFSEQEFLNMIVRAKQGGSQAGRDGKQKGSQPKSAGASLRRYNEMALVKDVQDLLQSWSEELQKCSAVFYRAPGANRAVLFSGKCPPFRKSDPRLRPIPFPTNRATHREVLRVHKMLCTVECFGSEEELKGRIPVSPKLTVSTRKPAKTAEGAPHTAQLPATAAGDGAYSQLENLSISEVAKDATSLPVPTSDTQKPRSQAVGALQFSDNKTEEDDSGSDSDATVNWEVSTEVVDFGDLREFAGTRKPRKKKRKRKKGGKDPEHPEKPVPREFRALKTALFDACKAANKEALVSILQTLSGSKAAKPGEDATEQAPPPPRPTKEDDSGAAVPEAPLPVPAYCLLSPTGSDPEATPVVEKKPVVEWEARAQLERRNSSSESPSVATCCEVVRSHSLEQRLLSGPIDSSDTTLLHYCAKHSAVKLIQCLLEAGADPAVKNAKGQTPYAVCSDKHTRNEFRRFKGQYPDKYDYKAAQIPDALSEEMEKERFQKQAEKQREKRKLHREKLKVDEASHYKNLEEYNGGNDLILYELCNEDYKS</sequence>
<evidence type="ECO:0000256" key="18">
    <source>
        <dbReference type="SAM" id="MobiDB-lite"/>
    </source>
</evidence>
<evidence type="ECO:0000256" key="17">
    <source>
        <dbReference type="SAM" id="Coils"/>
    </source>
</evidence>
<feature type="region of interest" description="Disordered" evidence="18">
    <location>
        <begin position="421"/>
        <end position="451"/>
    </location>
</feature>
<keyword evidence="21" id="KW-1185">Reference proteome</keyword>
<dbReference type="GO" id="GO:0005737">
    <property type="term" value="C:cytoplasm"/>
    <property type="evidence" value="ECO:0007669"/>
    <property type="project" value="UniProtKB-SubCell"/>
</dbReference>
<accession>A0A9J6G6Q2</accession>
<evidence type="ECO:0000256" key="13">
    <source>
        <dbReference type="ARBA" id="ARBA00023054"/>
    </source>
</evidence>
<keyword evidence="12 15" id="KW-0040">ANK repeat</keyword>
<dbReference type="SUPFAM" id="SSF48403">
    <property type="entry name" value="Ankyrin repeat"/>
    <property type="match status" value="1"/>
</dbReference>
<comment type="similarity">
    <text evidence="3 16">Belongs to the ANKZF1/VMS1 family.</text>
</comment>
<evidence type="ECO:0000313" key="21">
    <source>
        <dbReference type="Proteomes" id="UP000821853"/>
    </source>
</evidence>
<keyword evidence="5 16" id="KW-0963">Cytoplasm</keyword>
<keyword evidence="14" id="KW-1053">Target membrane</keyword>
<name>A0A9J6G6Q2_HAELO</name>
<dbReference type="GO" id="GO:0006887">
    <property type="term" value="P:exocytosis"/>
    <property type="evidence" value="ECO:0007669"/>
    <property type="project" value="UniProtKB-KW"/>
</dbReference>
<dbReference type="GO" id="GO:0044231">
    <property type="term" value="C:host cell presynaptic membrane"/>
    <property type="evidence" value="ECO:0007669"/>
    <property type="project" value="UniProtKB-KW"/>
</dbReference>
<keyword evidence="13 17" id="KW-0175">Coiled coil</keyword>
<keyword evidence="11" id="KW-0638">Presynaptic neurotoxin</keyword>
<feature type="region of interest" description="Disordered" evidence="18">
    <location>
        <begin position="359"/>
        <end position="390"/>
    </location>
</feature>
<dbReference type="InterPro" id="IPR013087">
    <property type="entry name" value="Znf_C2H2_type"/>
</dbReference>
<keyword evidence="9 16" id="KW-0255">Endonuclease</keyword>
<comment type="caution">
    <text evidence="20">The sequence shown here is derived from an EMBL/GenBank/DDBJ whole genome shotgun (WGS) entry which is preliminary data.</text>
</comment>
<dbReference type="OrthoDB" id="429841at2759"/>
<comment type="domain">
    <text evidence="16">The VLRF1 domain mediates binding to the 60S ribosomal subunit.</text>
</comment>
<evidence type="ECO:0000256" key="3">
    <source>
        <dbReference type="ARBA" id="ARBA00009262"/>
    </source>
</evidence>
<feature type="compositionally biased region" description="Basic residues" evidence="18">
    <location>
        <begin position="365"/>
        <end position="377"/>
    </location>
</feature>
<evidence type="ECO:0000256" key="10">
    <source>
        <dbReference type="ARBA" id="ARBA00022801"/>
    </source>
</evidence>
<evidence type="ECO:0000256" key="15">
    <source>
        <dbReference type="PROSITE-ProRule" id="PRU00023"/>
    </source>
</evidence>
<feature type="compositionally biased region" description="Basic and acidic residues" evidence="18">
    <location>
        <begin position="378"/>
        <end position="390"/>
    </location>
</feature>
<dbReference type="Pfam" id="PF18826">
    <property type="entry name" value="bVLRF1"/>
    <property type="match status" value="1"/>
</dbReference>
<feature type="region of interest" description="Disordered" evidence="18">
    <location>
        <begin position="1"/>
        <end position="22"/>
    </location>
</feature>
<dbReference type="GO" id="GO:0044218">
    <property type="term" value="C:other organism cell membrane"/>
    <property type="evidence" value="ECO:0007669"/>
    <property type="project" value="UniProtKB-KW"/>
</dbReference>
<dbReference type="AlphaFoldDB" id="A0A9J6G6Q2"/>
<feature type="region of interest" description="Disordered" evidence="18">
    <location>
        <begin position="304"/>
        <end position="345"/>
    </location>
</feature>
<organism evidence="20 21">
    <name type="scientific">Haemaphysalis longicornis</name>
    <name type="common">Bush tick</name>
    <dbReference type="NCBI Taxonomy" id="44386"/>
    <lineage>
        <taxon>Eukaryota</taxon>
        <taxon>Metazoa</taxon>
        <taxon>Ecdysozoa</taxon>
        <taxon>Arthropoda</taxon>
        <taxon>Chelicerata</taxon>
        <taxon>Arachnida</taxon>
        <taxon>Acari</taxon>
        <taxon>Parasitiformes</taxon>
        <taxon>Ixodida</taxon>
        <taxon>Ixodoidea</taxon>
        <taxon>Ixodidae</taxon>
        <taxon>Haemaphysalinae</taxon>
        <taxon>Haemaphysalis</taxon>
    </lineage>
</organism>
<dbReference type="PROSITE" id="PS50297">
    <property type="entry name" value="ANK_REP_REGION"/>
    <property type="match status" value="1"/>
</dbReference>
<dbReference type="GO" id="GO:0036503">
    <property type="term" value="P:ERAD pathway"/>
    <property type="evidence" value="ECO:0007669"/>
    <property type="project" value="TreeGrafter"/>
</dbReference>
<evidence type="ECO:0000256" key="2">
    <source>
        <dbReference type="ARBA" id="ARBA00004496"/>
    </source>
</evidence>
<evidence type="ECO:0000256" key="5">
    <source>
        <dbReference type="ARBA" id="ARBA00022490"/>
    </source>
</evidence>